<dbReference type="Proteomes" id="UP000673691">
    <property type="component" value="Unassembled WGS sequence"/>
</dbReference>
<feature type="region of interest" description="Disordered" evidence="1">
    <location>
        <begin position="1"/>
        <end position="74"/>
    </location>
</feature>
<evidence type="ECO:0000313" key="3">
    <source>
        <dbReference type="Proteomes" id="UP000673691"/>
    </source>
</evidence>
<reference evidence="2 3" key="1">
    <citation type="journal article" name="Sci. Rep.">
        <title>Genome-scale phylogenetic analyses confirm Olpidium as the closest living zoosporic fungus to the non-flagellated, terrestrial fungi.</title>
        <authorList>
            <person name="Chang Y."/>
            <person name="Rochon D."/>
            <person name="Sekimoto S."/>
            <person name="Wang Y."/>
            <person name="Chovatia M."/>
            <person name="Sandor L."/>
            <person name="Salamov A."/>
            <person name="Grigoriev I.V."/>
            <person name="Stajich J.E."/>
            <person name="Spatafora J.W."/>
        </authorList>
    </citation>
    <scope>NUCLEOTIDE SEQUENCE [LARGE SCALE GENOMIC DNA]</scope>
    <source>
        <strain evidence="2">S191</strain>
    </source>
</reference>
<protein>
    <submittedName>
        <fullName evidence="2">Uncharacterized protein</fullName>
    </submittedName>
</protein>
<feature type="non-terminal residue" evidence="2">
    <location>
        <position position="74"/>
    </location>
</feature>
<evidence type="ECO:0000256" key="1">
    <source>
        <dbReference type="SAM" id="MobiDB-lite"/>
    </source>
</evidence>
<evidence type="ECO:0000313" key="2">
    <source>
        <dbReference type="EMBL" id="KAG5462807.1"/>
    </source>
</evidence>
<sequence length="74" mass="8260">MGGARLPNPSPLSAPLQMTPSARDAGRREEYEEAAPLEQRSRPERERRNGAEKERRDGVECRDGGAERRNGAEK</sequence>
<feature type="compositionally biased region" description="Basic and acidic residues" evidence="1">
    <location>
        <begin position="39"/>
        <end position="74"/>
    </location>
</feature>
<dbReference type="EMBL" id="JAEFCI010001579">
    <property type="protein sequence ID" value="KAG5462807.1"/>
    <property type="molecule type" value="Genomic_DNA"/>
</dbReference>
<gene>
    <name evidence="2" type="ORF">BJ554DRAFT_3461</name>
</gene>
<comment type="caution">
    <text evidence="2">The sequence shown here is derived from an EMBL/GenBank/DDBJ whole genome shotgun (WGS) entry which is preliminary data.</text>
</comment>
<proteinExistence type="predicted"/>
<accession>A0A8H8A0L9</accession>
<organism evidence="2 3">
    <name type="scientific">Olpidium bornovanus</name>
    <dbReference type="NCBI Taxonomy" id="278681"/>
    <lineage>
        <taxon>Eukaryota</taxon>
        <taxon>Fungi</taxon>
        <taxon>Fungi incertae sedis</taxon>
        <taxon>Olpidiomycota</taxon>
        <taxon>Olpidiomycotina</taxon>
        <taxon>Olpidiomycetes</taxon>
        <taxon>Olpidiales</taxon>
        <taxon>Olpidiaceae</taxon>
        <taxon>Olpidium</taxon>
    </lineage>
</organism>
<keyword evidence="3" id="KW-1185">Reference proteome</keyword>
<name>A0A8H8A0L9_9FUNG</name>
<dbReference type="AlphaFoldDB" id="A0A8H8A0L9"/>